<evidence type="ECO:0000313" key="1">
    <source>
        <dbReference type="EMBL" id="QBZ64953.1"/>
    </source>
</evidence>
<gene>
    <name evidence="1" type="ORF">PoMZ_06654</name>
</gene>
<sequence length="123" mass="13945">MPKGSSTWPMTTSVHPYSRRMASKKWLKLWTESEEEANTTLLHTWNLLHHHEPERRAVPVPLEMTCFKHAKTGNVEQASESVQGISTALLVGNARDKPGFPKAKDDASWVPKLAENRARTMVR</sequence>
<accession>A0A4P7NRC2</accession>
<name>A0A4P7NRC2_PYROR</name>
<proteinExistence type="predicted"/>
<dbReference type="AlphaFoldDB" id="A0A4P7NRC2"/>
<protein>
    <submittedName>
        <fullName evidence="1">Uncharacterized protein</fullName>
    </submittedName>
</protein>
<dbReference type="Proteomes" id="UP000294847">
    <property type="component" value="Chromosome 6"/>
</dbReference>
<reference evidence="1 2" key="1">
    <citation type="journal article" date="2019" name="Mol. Biol. Evol.">
        <title>Blast fungal genomes show frequent chromosomal changes, gene gains and losses, and effector gene turnover.</title>
        <authorList>
            <person name="Gomez Luciano L.B."/>
            <person name="Jason Tsai I."/>
            <person name="Chuma I."/>
            <person name="Tosa Y."/>
            <person name="Chen Y.H."/>
            <person name="Li J.Y."/>
            <person name="Li M.Y."/>
            <person name="Jade Lu M.Y."/>
            <person name="Nakayashiki H."/>
            <person name="Li W.H."/>
        </authorList>
    </citation>
    <scope>NUCLEOTIDE SEQUENCE [LARGE SCALE GENOMIC DNA]</scope>
    <source>
        <strain evidence="1">MZ5-1-6</strain>
    </source>
</reference>
<dbReference type="EMBL" id="CP034209">
    <property type="protein sequence ID" value="QBZ64953.1"/>
    <property type="molecule type" value="Genomic_DNA"/>
</dbReference>
<organism evidence="1 2">
    <name type="scientific">Pyricularia oryzae</name>
    <name type="common">Rice blast fungus</name>
    <name type="synonym">Magnaporthe oryzae</name>
    <dbReference type="NCBI Taxonomy" id="318829"/>
    <lineage>
        <taxon>Eukaryota</taxon>
        <taxon>Fungi</taxon>
        <taxon>Dikarya</taxon>
        <taxon>Ascomycota</taxon>
        <taxon>Pezizomycotina</taxon>
        <taxon>Sordariomycetes</taxon>
        <taxon>Sordariomycetidae</taxon>
        <taxon>Magnaporthales</taxon>
        <taxon>Pyriculariaceae</taxon>
        <taxon>Pyricularia</taxon>
    </lineage>
</organism>
<evidence type="ECO:0000313" key="2">
    <source>
        <dbReference type="Proteomes" id="UP000294847"/>
    </source>
</evidence>